<dbReference type="AlphaFoldDB" id="A0A9P7ULT8"/>
<evidence type="ECO:0000313" key="2">
    <source>
        <dbReference type="Proteomes" id="UP000699042"/>
    </source>
</evidence>
<name>A0A9P7ULT8_9PEZI</name>
<proteinExistence type="predicted"/>
<feature type="non-terminal residue" evidence="1">
    <location>
        <position position="1"/>
    </location>
</feature>
<dbReference type="EMBL" id="JAESDN010000001">
    <property type="protein sequence ID" value="KAG7057206.1"/>
    <property type="molecule type" value="Genomic_DNA"/>
</dbReference>
<reference evidence="1" key="1">
    <citation type="submission" date="2021-05" db="EMBL/GenBank/DDBJ databases">
        <title>Comparative genomics of three Colletotrichum scovillei strains and genetic complementation revealed genes involved fungal growth and virulence on chili pepper.</title>
        <authorList>
            <person name="Hsieh D.-K."/>
            <person name="Chuang S.-C."/>
            <person name="Chen C.-Y."/>
            <person name="Chao Y.-T."/>
            <person name="Lu M.-Y.J."/>
            <person name="Lee M.-H."/>
            <person name="Shih M.-C."/>
        </authorList>
    </citation>
    <scope>NUCLEOTIDE SEQUENCE</scope>
    <source>
        <strain evidence="1">Coll-153</strain>
    </source>
</reference>
<gene>
    <name evidence="1" type="ORF">JMJ77_004596</name>
</gene>
<accession>A0A9P7ULT8</accession>
<organism evidence="1 2">
    <name type="scientific">Colletotrichum scovillei</name>
    <dbReference type="NCBI Taxonomy" id="1209932"/>
    <lineage>
        <taxon>Eukaryota</taxon>
        <taxon>Fungi</taxon>
        <taxon>Dikarya</taxon>
        <taxon>Ascomycota</taxon>
        <taxon>Pezizomycotina</taxon>
        <taxon>Sordariomycetes</taxon>
        <taxon>Hypocreomycetidae</taxon>
        <taxon>Glomerellales</taxon>
        <taxon>Glomerellaceae</taxon>
        <taxon>Colletotrichum</taxon>
        <taxon>Colletotrichum acutatum species complex</taxon>
    </lineage>
</organism>
<protein>
    <submittedName>
        <fullName evidence="1">Uncharacterized protein</fullName>
    </submittedName>
</protein>
<dbReference type="Proteomes" id="UP000699042">
    <property type="component" value="Unassembled WGS sequence"/>
</dbReference>
<evidence type="ECO:0000313" key="1">
    <source>
        <dbReference type="EMBL" id="KAG7057206.1"/>
    </source>
</evidence>
<feature type="non-terminal residue" evidence="1">
    <location>
        <position position="59"/>
    </location>
</feature>
<keyword evidence="2" id="KW-1185">Reference proteome</keyword>
<sequence length="59" mass="6622">ERKRITSLPPCHAEHSHHTVSIRIHTEPAAPVPLNDIPRPPEDWSHDGPECICRVTSTP</sequence>
<comment type="caution">
    <text evidence="1">The sequence shown here is derived from an EMBL/GenBank/DDBJ whole genome shotgun (WGS) entry which is preliminary data.</text>
</comment>